<keyword evidence="3" id="KW-1185">Reference proteome</keyword>
<dbReference type="AlphaFoldDB" id="A0A081NB16"/>
<evidence type="ECO:0000256" key="1">
    <source>
        <dbReference type="SAM" id="Phobius"/>
    </source>
</evidence>
<organism evidence="2 3">
    <name type="scientific">Endozoicomonas montiporae</name>
    <dbReference type="NCBI Taxonomy" id="1027273"/>
    <lineage>
        <taxon>Bacteria</taxon>
        <taxon>Pseudomonadati</taxon>
        <taxon>Pseudomonadota</taxon>
        <taxon>Gammaproteobacteria</taxon>
        <taxon>Oceanospirillales</taxon>
        <taxon>Endozoicomonadaceae</taxon>
        <taxon>Endozoicomonas</taxon>
    </lineage>
</organism>
<name>A0A081NB16_9GAMM</name>
<proteinExistence type="predicted"/>
<comment type="caution">
    <text evidence="2">The sequence shown here is derived from an EMBL/GenBank/DDBJ whole genome shotgun (WGS) entry which is preliminary data.</text>
</comment>
<feature type="transmembrane region" description="Helical" evidence="1">
    <location>
        <begin position="20"/>
        <end position="38"/>
    </location>
</feature>
<dbReference type="RefSeq" id="WP_034872933.1">
    <property type="nucleotide sequence ID" value="NZ_JOKG01000001.1"/>
</dbReference>
<reference evidence="2 3" key="1">
    <citation type="submission" date="2014-06" db="EMBL/GenBank/DDBJ databases">
        <title>Whole Genome Sequences of Three Symbiotic Endozoicomonas Bacteria.</title>
        <authorList>
            <person name="Neave M.J."/>
            <person name="Apprill A."/>
            <person name="Voolstra C.R."/>
        </authorList>
    </citation>
    <scope>NUCLEOTIDE SEQUENCE [LARGE SCALE GENOMIC DNA]</scope>
    <source>
        <strain evidence="2 3">LMG 24815</strain>
    </source>
</reference>
<evidence type="ECO:0000313" key="3">
    <source>
        <dbReference type="Proteomes" id="UP000028006"/>
    </source>
</evidence>
<sequence>MPLSAGHRLQQSLCCKARQLHYLPTVFSTFLVVFFLVVKSATAKEYSSQNLDNIANAFASAYVFYSMQQDFTEEYPALHTIKLLEDESGNLKLESFPDQNDPLFNAEQSFENPSPYYSFEWPRIEMNLGKGRLSELIDSKQFCGAMIYSSRYFASLFVSEKTAGLRTVMAFMFLTPAAYQHNEDFNYEKADLPTILTIYAIKTSTKLLDIDMKASGLSHYSSALLYAPVVIGLWFRHSGMAPGSKPYFWLAVPKIYMSSMLGHVYKGTAAQMPLCESKACGYFTSGIIFISTGLFLSGLNDLGHLPALDGLSSSFTGKIGKLAGYGIADALTEVASSDIADPFVYYGTNIAVLLCLTQLTESIHKTGMFPYVTGSMRRGLIVRTALSSIELKILKWATALKFIYIQTSDQLQYSDYLRDSQHYYDYLSASVQSPEHTDQCSIIPVAGTATEQYRIVCPIEGLNKQENESLVGLLTMVIVCILTSQY</sequence>
<gene>
    <name evidence="2" type="ORF">GZ77_03380</name>
</gene>
<dbReference type="Proteomes" id="UP000028006">
    <property type="component" value="Unassembled WGS sequence"/>
</dbReference>
<protein>
    <submittedName>
        <fullName evidence="2">Uncharacterized protein</fullName>
    </submittedName>
</protein>
<keyword evidence="1" id="KW-0472">Membrane</keyword>
<accession>A0A081NB16</accession>
<keyword evidence="1" id="KW-1133">Transmembrane helix</keyword>
<evidence type="ECO:0000313" key="2">
    <source>
        <dbReference type="EMBL" id="KEQ15639.1"/>
    </source>
</evidence>
<keyword evidence="1" id="KW-0812">Transmembrane</keyword>
<dbReference type="EMBL" id="JOKG01000001">
    <property type="protein sequence ID" value="KEQ15639.1"/>
    <property type="molecule type" value="Genomic_DNA"/>
</dbReference>